<protein>
    <recommendedName>
        <fullName evidence="4">Glucosyl transferase GtrII</fullName>
    </recommendedName>
</protein>
<dbReference type="InterPro" id="IPR025686">
    <property type="entry name" value="Glucos_trans_II"/>
</dbReference>
<feature type="transmembrane region" description="Helical" evidence="1">
    <location>
        <begin position="84"/>
        <end position="104"/>
    </location>
</feature>
<feature type="transmembrane region" description="Helical" evidence="1">
    <location>
        <begin position="242"/>
        <end position="259"/>
    </location>
</feature>
<evidence type="ECO:0000313" key="2">
    <source>
        <dbReference type="EMBL" id="EGB14606.1"/>
    </source>
</evidence>
<accession>F0JDS4</accession>
<name>F0JDS4_9BACT</name>
<dbReference type="Proteomes" id="UP000007845">
    <property type="component" value="Chromosome"/>
</dbReference>
<feature type="transmembrane region" description="Helical" evidence="1">
    <location>
        <begin position="327"/>
        <end position="346"/>
    </location>
</feature>
<dbReference type="HOGENOM" id="CLU_031280_2_0_7"/>
<evidence type="ECO:0000313" key="3">
    <source>
        <dbReference type="Proteomes" id="UP000007845"/>
    </source>
</evidence>
<dbReference type="KEGG" id="ddn:DND132_1398"/>
<gene>
    <name evidence="2" type="ORF">DND132_1398</name>
</gene>
<feature type="transmembrane region" description="Helical" evidence="1">
    <location>
        <begin position="353"/>
        <end position="379"/>
    </location>
</feature>
<organism evidence="2 3">
    <name type="scientific">Pseudodesulfovibrio mercurii</name>
    <dbReference type="NCBI Taxonomy" id="641491"/>
    <lineage>
        <taxon>Bacteria</taxon>
        <taxon>Pseudomonadati</taxon>
        <taxon>Thermodesulfobacteriota</taxon>
        <taxon>Desulfovibrionia</taxon>
        <taxon>Desulfovibrionales</taxon>
        <taxon>Desulfovibrionaceae</taxon>
    </lineage>
</organism>
<feature type="transmembrane region" description="Helical" evidence="1">
    <location>
        <begin position="21"/>
        <end position="41"/>
    </location>
</feature>
<keyword evidence="1" id="KW-1133">Transmembrane helix</keyword>
<feature type="transmembrane region" description="Helical" evidence="1">
    <location>
        <begin position="302"/>
        <end position="321"/>
    </location>
</feature>
<sequence length="505" mass="56614">MQCIKACRTLYDVLRDVVVRNYPTCIILTISWFLVFSTYIFSGRLYIDDIGRSIRNYDLWRTGGRPLADILSRSLYLSSSPFNISPISHLLFFAVMSFVGVIIVRMFNRKESLRNVIYIFPIGMSPFIIQIASYAFDSPWYAIGVLTATLSALTLTLETGFLAGVTLQVFFIGCSLCLYQPTFGVYVLLALLLMFNRLLLGKSIRGILSQTAVSSICALSLYKIILSFMPLAWYAENHKGLFGIRDLLSGFLVNTGQYISLLRSDWQGTPFGYLMLAFILLFLLGAFLYIGKDRPTRTPLYLVTLAIIPLCVLVIGGVQLLLAKPVWHYRVLVAGSVLVTALYFALPRISSRLLGNVLGVVVVLICIHSALYVSLYGYISKIQVQYETYILNHLVFDVDSCLDKYNDLASLDIQGTTGVSPALANVYGIYPTMKRLNPATLDGRSWWGYMQLQYYSRRVAGLAFEASTATSLPPAVVRTPYYSIYVADRELIIRFPEVPPPPAHE</sequence>
<dbReference type="AlphaFoldDB" id="F0JDS4"/>
<keyword evidence="1" id="KW-0472">Membrane</keyword>
<feature type="transmembrane region" description="Helical" evidence="1">
    <location>
        <begin position="212"/>
        <end position="235"/>
    </location>
</feature>
<feature type="transmembrane region" description="Helical" evidence="1">
    <location>
        <begin position="116"/>
        <end position="136"/>
    </location>
</feature>
<evidence type="ECO:0000256" key="1">
    <source>
        <dbReference type="SAM" id="Phobius"/>
    </source>
</evidence>
<proteinExistence type="predicted"/>
<feature type="transmembrane region" description="Helical" evidence="1">
    <location>
        <begin position="271"/>
        <end position="290"/>
    </location>
</feature>
<reference evidence="2 3" key="1">
    <citation type="journal article" date="2011" name="J. Bacteriol.">
        <title>Genome sequence of the mercury-methylating strain Desulfovibrio desulfuricans ND132.</title>
        <authorList>
            <person name="Brown S.D."/>
            <person name="Gilmour C.C."/>
            <person name="Kucken A.M."/>
            <person name="Wall J.D."/>
            <person name="Elias D.A."/>
            <person name="Brandt C.C."/>
            <person name="Podar M."/>
            <person name="Chertkov O."/>
            <person name="Held B."/>
            <person name="Bruce D.C."/>
            <person name="Detter J.C."/>
            <person name="Tapia R."/>
            <person name="Han C.S."/>
            <person name="Goodwin L.A."/>
            <person name="Cheng J.F."/>
            <person name="Pitluck S."/>
            <person name="Woyke T."/>
            <person name="Mikhailova N."/>
            <person name="Ivanova N.N."/>
            <person name="Han J."/>
            <person name="Lucas S."/>
            <person name="Lapidus A.L."/>
            <person name="Land M.L."/>
            <person name="Hauser L.J."/>
            <person name="Palumbo A.V."/>
        </authorList>
    </citation>
    <scope>NUCLEOTIDE SEQUENCE [LARGE SCALE GENOMIC DNA]</scope>
    <source>
        <strain evidence="2 3">ND132</strain>
    </source>
</reference>
<evidence type="ECO:0008006" key="4">
    <source>
        <dbReference type="Google" id="ProtNLM"/>
    </source>
</evidence>
<feature type="transmembrane region" description="Helical" evidence="1">
    <location>
        <begin position="142"/>
        <end position="171"/>
    </location>
</feature>
<dbReference type="RefSeq" id="WP_014322034.1">
    <property type="nucleotide sequence ID" value="NC_016803.1"/>
</dbReference>
<keyword evidence="3" id="KW-1185">Reference proteome</keyword>
<dbReference type="Pfam" id="PF14264">
    <property type="entry name" value="Glucos_trans_II"/>
    <property type="match status" value="1"/>
</dbReference>
<keyword evidence="1" id="KW-0812">Transmembrane</keyword>
<dbReference type="EMBL" id="CP003220">
    <property type="protein sequence ID" value="EGB14606.1"/>
    <property type="molecule type" value="Genomic_DNA"/>
</dbReference>
<dbReference type="eggNOG" id="ENOG50306UK">
    <property type="taxonomic scope" value="Bacteria"/>
</dbReference>